<reference evidence="1 3" key="1">
    <citation type="submission" date="2017-12" db="EMBL/GenBank/DDBJ databases">
        <title>Genomic Encyclopedia of Type Strains, Phase III (KMG-III): the genomes of soil and plant-associated and newly described type strains.</title>
        <authorList>
            <person name="Whitman W."/>
        </authorList>
    </citation>
    <scope>NUCLEOTIDE SEQUENCE [LARGE SCALE GENOMIC DNA]</scope>
    <source>
        <strain evidence="1 3">IP-10</strain>
    </source>
</reference>
<evidence type="ECO:0000313" key="1">
    <source>
        <dbReference type="EMBL" id="PKW30735.1"/>
    </source>
</evidence>
<dbReference type="EMBL" id="RCCB01000002">
    <property type="protein sequence ID" value="RLJ36103.1"/>
    <property type="molecule type" value="Genomic_DNA"/>
</dbReference>
<sequence length="50" mass="5486">KNGKASGKKNKIFFPKRLAGLEKSVTFAAAPRGAGKYRRHVHRHIGLTAN</sequence>
<name>A0A497VHF0_9FLAO</name>
<evidence type="ECO:0000313" key="4">
    <source>
        <dbReference type="Proteomes" id="UP000275027"/>
    </source>
</evidence>
<dbReference type="EMBL" id="PJND01000001">
    <property type="protein sequence ID" value="PKW30735.1"/>
    <property type="molecule type" value="Genomic_DNA"/>
</dbReference>
<accession>A0A497VHF0</accession>
<gene>
    <name evidence="1" type="ORF">B0G92_0001</name>
    <name evidence="2" type="ORF">CLV50_0004</name>
</gene>
<dbReference type="AlphaFoldDB" id="A0A497VHF0"/>
<reference evidence="2 4" key="2">
    <citation type="submission" date="2018-10" db="EMBL/GenBank/DDBJ databases">
        <title>Genomic Encyclopedia of Archaeal and Bacterial Type Strains, Phase II (KMG-II): from individual species to whole genera.</title>
        <authorList>
            <person name="Goeker M."/>
        </authorList>
    </citation>
    <scope>NUCLEOTIDE SEQUENCE [LARGE SCALE GENOMIC DNA]</scope>
    <source>
        <strain evidence="2 4">DSM 21886</strain>
    </source>
</reference>
<evidence type="ECO:0000313" key="2">
    <source>
        <dbReference type="EMBL" id="RLJ36103.1"/>
    </source>
</evidence>
<organism evidence="2 4">
    <name type="scientific">Flavobacterium lindanitolerans</name>
    <dbReference type="NCBI Taxonomy" id="428988"/>
    <lineage>
        <taxon>Bacteria</taxon>
        <taxon>Pseudomonadati</taxon>
        <taxon>Bacteroidota</taxon>
        <taxon>Flavobacteriia</taxon>
        <taxon>Flavobacteriales</taxon>
        <taxon>Flavobacteriaceae</taxon>
        <taxon>Flavobacterium</taxon>
    </lineage>
</organism>
<proteinExistence type="predicted"/>
<dbReference type="Proteomes" id="UP000275027">
    <property type="component" value="Unassembled WGS sequence"/>
</dbReference>
<evidence type="ECO:0000313" key="3">
    <source>
        <dbReference type="Proteomes" id="UP000233767"/>
    </source>
</evidence>
<protein>
    <submittedName>
        <fullName evidence="2">Uncharacterized protein</fullName>
    </submittedName>
</protein>
<comment type="caution">
    <text evidence="2">The sequence shown here is derived from an EMBL/GenBank/DDBJ whole genome shotgun (WGS) entry which is preliminary data.</text>
</comment>
<feature type="non-terminal residue" evidence="2">
    <location>
        <position position="1"/>
    </location>
</feature>
<keyword evidence="3" id="KW-1185">Reference proteome</keyword>
<dbReference type="Proteomes" id="UP000233767">
    <property type="component" value="Unassembled WGS sequence"/>
</dbReference>